<reference evidence="2 3" key="1">
    <citation type="journal article" date="2023" name="Microorganisms">
        <title>Thiorhodovibrio frisius and Trv. litoralis spp. nov., Two Novel Members from a Clade of Fastidious Purple Sulfur Bacteria That Exhibit Unique Red-Shifted Light-Harvesting Capabilities.</title>
        <authorList>
            <person name="Methner A."/>
            <person name="Kuzyk S.B."/>
            <person name="Petersen J."/>
            <person name="Bauer S."/>
            <person name="Brinkmann H."/>
            <person name="Sichau K."/>
            <person name="Wanner G."/>
            <person name="Wolf J."/>
            <person name="Neumann-Schaal M."/>
            <person name="Henke P."/>
            <person name="Tank M."/>
            <person name="Sproer C."/>
            <person name="Bunk B."/>
            <person name="Overmann J."/>
        </authorList>
    </citation>
    <scope>NUCLEOTIDE SEQUENCE [LARGE SCALE GENOMIC DNA]</scope>
    <source>
        <strain evidence="2 3">DSM 6702</strain>
    </source>
</reference>
<sequence length="148" mass="16968">MRDLVVSLGVVLADIEREKGPFQVKCLVTPDPVEPMWDLVLVAQWFWPERKQTLDFLVPRVMGRLDYEHLMHFSGLVIYPPDSDNPLTEALREIQDNHRHHRDDWLRAGGLVTVQTRLPQARLVIPLDDEPPSADTASEWNATHQACA</sequence>
<feature type="compositionally biased region" description="Polar residues" evidence="1">
    <location>
        <begin position="135"/>
        <end position="148"/>
    </location>
</feature>
<keyword evidence="3" id="KW-1185">Reference proteome</keyword>
<proteinExistence type="predicted"/>
<gene>
    <name evidence="2" type="ORF">Thiowin_03254</name>
</gene>
<evidence type="ECO:0000313" key="2">
    <source>
        <dbReference type="EMBL" id="WPL18195.1"/>
    </source>
</evidence>
<feature type="region of interest" description="Disordered" evidence="1">
    <location>
        <begin position="128"/>
        <end position="148"/>
    </location>
</feature>
<name>A0ABZ0SC92_9GAMM</name>
<organism evidence="2 3">
    <name type="scientific">Thiorhodovibrio winogradskyi</name>
    <dbReference type="NCBI Taxonomy" id="77007"/>
    <lineage>
        <taxon>Bacteria</taxon>
        <taxon>Pseudomonadati</taxon>
        <taxon>Pseudomonadota</taxon>
        <taxon>Gammaproteobacteria</taxon>
        <taxon>Chromatiales</taxon>
        <taxon>Chromatiaceae</taxon>
        <taxon>Thiorhodovibrio</taxon>
    </lineage>
</organism>
<dbReference type="RefSeq" id="WP_328983972.1">
    <property type="nucleotide sequence ID" value="NZ_CP121472.1"/>
</dbReference>
<evidence type="ECO:0000256" key="1">
    <source>
        <dbReference type="SAM" id="MobiDB-lite"/>
    </source>
</evidence>
<accession>A0ABZ0SC92</accession>
<evidence type="ECO:0000313" key="3">
    <source>
        <dbReference type="Proteomes" id="UP001432180"/>
    </source>
</evidence>
<protein>
    <submittedName>
        <fullName evidence="2">Uncharacterized protein</fullName>
    </submittedName>
</protein>
<dbReference type="EMBL" id="CP121472">
    <property type="protein sequence ID" value="WPL18195.1"/>
    <property type="molecule type" value="Genomic_DNA"/>
</dbReference>
<dbReference type="Proteomes" id="UP001432180">
    <property type="component" value="Chromosome"/>
</dbReference>